<dbReference type="OrthoDB" id="7690664at2759"/>
<name>A0A8J5URZ7_9HYME</name>
<dbReference type="EMBL" id="JAAOIC020000043">
    <property type="protein sequence ID" value="KAG8038552.1"/>
    <property type="molecule type" value="Genomic_DNA"/>
</dbReference>
<reference evidence="3" key="2">
    <citation type="submission" date="2021-04" db="EMBL/GenBank/DDBJ databases">
        <title>Genome-wide patterns of bracovirus chromosomal integration into multiple host tissues during parasitism.</title>
        <authorList>
            <person name="Chebbi M.A.C."/>
        </authorList>
    </citation>
    <scope>NUCLEOTIDE SEQUENCE</scope>
    <source>
        <tissue evidence="3">Whole body</tissue>
    </source>
</reference>
<evidence type="ECO:0000256" key="2">
    <source>
        <dbReference type="SAM" id="MobiDB-lite"/>
    </source>
</evidence>
<protein>
    <submittedName>
        <fullName evidence="3">Uncharacterized protein</fullName>
    </submittedName>
</protein>
<dbReference type="Proteomes" id="UP000729913">
    <property type="component" value="Unassembled WGS sequence"/>
</dbReference>
<comment type="caution">
    <text evidence="3">The sequence shown here is derived from an EMBL/GenBank/DDBJ whole genome shotgun (WGS) entry which is preliminary data.</text>
</comment>
<reference evidence="3" key="1">
    <citation type="submission" date="2020-03" db="EMBL/GenBank/DDBJ databases">
        <authorList>
            <person name="Chebbi M.A."/>
            <person name="Drezen J.M."/>
        </authorList>
    </citation>
    <scope>NUCLEOTIDE SEQUENCE</scope>
    <source>
        <tissue evidence="3">Whole body</tissue>
    </source>
</reference>
<evidence type="ECO:0000313" key="4">
    <source>
        <dbReference type="Proteomes" id="UP000729913"/>
    </source>
</evidence>
<dbReference type="AlphaFoldDB" id="A0A8J5URZ7"/>
<evidence type="ECO:0000256" key="1">
    <source>
        <dbReference type="SAM" id="Coils"/>
    </source>
</evidence>
<sequence length="147" mass="16852">MARFKNDKICVEPSELSQKKVKRMKKKKDLERMRKNILAAKQQMKRSNRKQEKVAKSSFEKTLNSFAEIRQKNVMTENAEMQDDSSGPKSAFSAAKNDEKNTSNYGKTSNGLFHRELARINMKTVKRVVGMTRLMVVNRSTAGIHVV</sequence>
<keyword evidence="1" id="KW-0175">Coiled coil</keyword>
<feature type="coiled-coil region" evidence="1">
    <location>
        <begin position="23"/>
        <end position="50"/>
    </location>
</feature>
<keyword evidence="4" id="KW-1185">Reference proteome</keyword>
<organism evidence="3 4">
    <name type="scientific">Cotesia typhae</name>
    <dbReference type="NCBI Taxonomy" id="2053667"/>
    <lineage>
        <taxon>Eukaryota</taxon>
        <taxon>Metazoa</taxon>
        <taxon>Ecdysozoa</taxon>
        <taxon>Arthropoda</taxon>
        <taxon>Hexapoda</taxon>
        <taxon>Insecta</taxon>
        <taxon>Pterygota</taxon>
        <taxon>Neoptera</taxon>
        <taxon>Endopterygota</taxon>
        <taxon>Hymenoptera</taxon>
        <taxon>Apocrita</taxon>
        <taxon>Ichneumonoidea</taxon>
        <taxon>Braconidae</taxon>
        <taxon>Microgastrinae</taxon>
        <taxon>Cotesia</taxon>
    </lineage>
</organism>
<evidence type="ECO:0000313" key="3">
    <source>
        <dbReference type="EMBL" id="KAG8038552.1"/>
    </source>
</evidence>
<proteinExistence type="predicted"/>
<accession>A0A8J5URZ7</accession>
<feature type="region of interest" description="Disordered" evidence="2">
    <location>
        <begin position="72"/>
        <end position="109"/>
    </location>
</feature>
<gene>
    <name evidence="3" type="ORF">G9C98_006248</name>
</gene>